<evidence type="ECO:0000256" key="1">
    <source>
        <dbReference type="SAM" id="Phobius"/>
    </source>
</evidence>
<sequence>MLRGKGGGGTTAAGTYFMVVMGVEEVVVVVVVEEVVVVVVVVVEVDRGQGFKILIALVLYGWLCMFFFSCKVRCNFVMYVKYWFIYSYIFLNLFVCT</sequence>
<keyword evidence="1" id="KW-1133">Transmembrane helix</keyword>
<name>A0AAV9D865_ACOCL</name>
<protein>
    <recommendedName>
        <fullName evidence="4">Transmembrane protein</fullName>
    </recommendedName>
</protein>
<feature type="transmembrane region" description="Helical" evidence="1">
    <location>
        <begin position="50"/>
        <end position="68"/>
    </location>
</feature>
<feature type="transmembrane region" description="Helical" evidence="1">
    <location>
        <begin position="80"/>
        <end position="96"/>
    </location>
</feature>
<keyword evidence="1" id="KW-0812">Transmembrane</keyword>
<evidence type="ECO:0008006" key="4">
    <source>
        <dbReference type="Google" id="ProtNLM"/>
    </source>
</evidence>
<evidence type="ECO:0000313" key="3">
    <source>
        <dbReference type="Proteomes" id="UP001180020"/>
    </source>
</evidence>
<comment type="caution">
    <text evidence="2">The sequence shown here is derived from an EMBL/GenBank/DDBJ whole genome shotgun (WGS) entry which is preliminary data.</text>
</comment>
<keyword evidence="1" id="KW-0472">Membrane</keyword>
<evidence type="ECO:0000313" key="2">
    <source>
        <dbReference type="EMBL" id="KAK1296643.1"/>
    </source>
</evidence>
<keyword evidence="3" id="KW-1185">Reference proteome</keyword>
<reference evidence="2" key="1">
    <citation type="journal article" date="2023" name="Nat. Commun.">
        <title>Diploid and tetraploid genomes of Acorus and the evolution of monocots.</title>
        <authorList>
            <person name="Ma L."/>
            <person name="Liu K.W."/>
            <person name="Li Z."/>
            <person name="Hsiao Y.Y."/>
            <person name="Qi Y."/>
            <person name="Fu T."/>
            <person name="Tang G.D."/>
            <person name="Zhang D."/>
            <person name="Sun W.H."/>
            <person name="Liu D.K."/>
            <person name="Li Y."/>
            <person name="Chen G.Z."/>
            <person name="Liu X.D."/>
            <person name="Liao X.Y."/>
            <person name="Jiang Y.T."/>
            <person name="Yu X."/>
            <person name="Hao Y."/>
            <person name="Huang J."/>
            <person name="Zhao X.W."/>
            <person name="Ke S."/>
            <person name="Chen Y.Y."/>
            <person name="Wu W.L."/>
            <person name="Hsu J.L."/>
            <person name="Lin Y.F."/>
            <person name="Huang M.D."/>
            <person name="Li C.Y."/>
            <person name="Huang L."/>
            <person name="Wang Z.W."/>
            <person name="Zhao X."/>
            <person name="Zhong W.Y."/>
            <person name="Peng D.H."/>
            <person name="Ahmad S."/>
            <person name="Lan S."/>
            <person name="Zhang J.S."/>
            <person name="Tsai W.C."/>
            <person name="Van de Peer Y."/>
            <person name="Liu Z.J."/>
        </authorList>
    </citation>
    <scope>NUCLEOTIDE SEQUENCE</scope>
    <source>
        <strain evidence="2">CP</strain>
    </source>
</reference>
<dbReference type="EMBL" id="JAUJYO010000015">
    <property type="protein sequence ID" value="KAK1296643.1"/>
    <property type="molecule type" value="Genomic_DNA"/>
</dbReference>
<dbReference type="Proteomes" id="UP001180020">
    <property type="component" value="Unassembled WGS sequence"/>
</dbReference>
<feature type="transmembrane region" description="Helical" evidence="1">
    <location>
        <begin position="26"/>
        <end position="43"/>
    </location>
</feature>
<dbReference type="AlphaFoldDB" id="A0AAV9D865"/>
<accession>A0AAV9D865</accession>
<gene>
    <name evidence="2" type="ORF">QJS10_CPB15g01222</name>
</gene>
<proteinExistence type="predicted"/>
<organism evidence="2 3">
    <name type="scientific">Acorus calamus</name>
    <name type="common">Sweet flag</name>
    <dbReference type="NCBI Taxonomy" id="4465"/>
    <lineage>
        <taxon>Eukaryota</taxon>
        <taxon>Viridiplantae</taxon>
        <taxon>Streptophyta</taxon>
        <taxon>Embryophyta</taxon>
        <taxon>Tracheophyta</taxon>
        <taxon>Spermatophyta</taxon>
        <taxon>Magnoliopsida</taxon>
        <taxon>Liliopsida</taxon>
        <taxon>Acoraceae</taxon>
        <taxon>Acorus</taxon>
    </lineage>
</organism>
<reference evidence="2" key="2">
    <citation type="submission" date="2023-06" db="EMBL/GenBank/DDBJ databases">
        <authorList>
            <person name="Ma L."/>
            <person name="Liu K.-W."/>
            <person name="Li Z."/>
            <person name="Hsiao Y.-Y."/>
            <person name="Qi Y."/>
            <person name="Fu T."/>
            <person name="Tang G."/>
            <person name="Zhang D."/>
            <person name="Sun W.-H."/>
            <person name="Liu D.-K."/>
            <person name="Li Y."/>
            <person name="Chen G.-Z."/>
            <person name="Liu X.-D."/>
            <person name="Liao X.-Y."/>
            <person name="Jiang Y.-T."/>
            <person name="Yu X."/>
            <person name="Hao Y."/>
            <person name="Huang J."/>
            <person name="Zhao X.-W."/>
            <person name="Ke S."/>
            <person name="Chen Y.-Y."/>
            <person name="Wu W.-L."/>
            <person name="Hsu J.-L."/>
            <person name="Lin Y.-F."/>
            <person name="Huang M.-D."/>
            <person name="Li C.-Y."/>
            <person name="Huang L."/>
            <person name="Wang Z.-W."/>
            <person name="Zhao X."/>
            <person name="Zhong W.-Y."/>
            <person name="Peng D.-H."/>
            <person name="Ahmad S."/>
            <person name="Lan S."/>
            <person name="Zhang J.-S."/>
            <person name="Tsai W.-C."/>
            <person name="Van De Peer Y."/>
            <person name="Liu Z.-J."/>
        </authorList>
    </citation>
    <scope>NUCLEOTIDE SEQUENCE</scope>
    <source>
        <strain evidence="2">CP</strain>
        <tissue evidence="2">Leaves</tissue>
    </source>
</reference>